<keyword evidence="2" id="KW-1185">Reference proteome</keyword>
<dbReference type="AlphaFoldDB" id="A0A101J739"/>
<evidence type="ECO:0000313" key="2">
    <source>
        <dbReference type="Proteomes" id="UP000053923"/>
    </source>
</evidence>
<gene>
    <name evidence="1" type="ORF">ADL12_44695</name>
</gene>
<comment type="caution">
    <text evidence="1">The sequence shown here is derived from an EMBL/GenBank/DDBJ whole genome shotgun (WGS) entry which is preliminary data.</text>
</comment>
<organism evidence="1 2">
    <name type="scientific">Streptomyces regalis</name>
    <dbReference type="NCBI Taxonomy" id="68262"/>
    <lineage>
        <taxon>Bacteria</taxon>
        <taxon>Bacillati</taxon>
        <taxon>Actinomycetota</taxon>
        <taxon>Actinomycetes</taxon>
        <taxon>Kitasatosporales</taxon>
        <taxon>Streptomycetaceae</taxon>
        <taxon>Streptomyces</taxon>
    </lineage>
</organism>
<protein>
    <submittedName>
        <fullName evidence="1">Uncharacterized protein</fullName>
    </submittedName>
</protein>
<evidence type="ECO:0000313" key="1">
    <source>
        <dbReference type="EMBL" id="KUL21448.1"/>
    </source>
</evidence>
<dbReference type="EMBL" id="LLZG01000408">
    <property type="protein sequence ID" value="KUL21448.1"/>
    <property type="molecule type" value="Genomic_DNA"/>
</dbReference>
<dbReference type="Proteomes" id="UP000053923">
    <property type="component" value="Unassembled WGS sequence"/>
</dbReference>
<name>A0A101J739_9ACTN</name>
<reference evidence="2" key="1">
    <citation type="submission" date="2015-10" db="EMBL/GenBank/DDBJ databases">
        <authorList>
            <person name="Ju K.-S."/>
            <person name="Doroghazi J.R."/>
            <person name="Metcalf W.W."/>
        </authorList>
    </citation>
    <scope>NUCLEOTIDE SEQUENCE [LARGE SCALE GENOMIC DNA]</scope>
    <source>
        <strain evidence="2">NRRL 3151</strain>
    </source>
</reference>
<proteinExistence type="predicted"/>
<accession>A0A101J739</accession>
<sequence>MGWAFGQVEYEEWKCIKGLTHPVVHNGMVMYCGSGSQDEYKGSLVLAFELGYYVARMRIDGIEDSPELVLSELY</sequence>